<feature type="transmembrane region" description="Helical" evidence="6">
    <location>
        <begin position="237"/>
        <end position="257"/>
    </location>
</feature>
<dbReference type="EMBL" id="QXWK01000014">
    <property type="protein sequence ID" value="NBH61687.1"/>
    <property type="molecule type" value="Genomic_DNA"/>
</dbReference>
<evidence type="ECO:0000313" key="8">
    <source>
        <dbReference type="Proteomes" id="UP000446866"/>
    </source>
</evidence>
<dbReference type="Proteomes" id="UP000446866">
    <property type="component" value="Unassembled WGS sequence"/>
</dbReference>
<feature type="transmembrane region" description="Helical" evidence="6">
    <location>
        <begin position="334"/>
        <end position="356"/>
    </location>
</feature>
<organism evidence="7 8">
    <name type="scientific">Anaerotruncus colihominis</name>
    <dbReference type="NCBI Taxonomy" id="169435"/>
    <lineage>
        <taxon>Bacteria</taxon>
        <taxon>Bacillati</taxon>
        <taxon>Bacillota</taxon>
        <taxon>Clostridia</taxon>
        <taxon>Eubacteriales</taxon>
        <taxon>Oscillospiraceae</taxon>
        <taxon>Anaerotruncus</taxon>
    </lineage>
</organism>
<feature type="transmembrane region" description="Helical" evidence="6">
    <location>
        <begin position="401"/>
        <end position="420"/>
    </location>
</feature>
<feature type="transmembrane region" description="Helical" evidence="6">
    <location>
        <begin position="426"/>
        <end position="443"/>
    </location>
</feature>
<dbReference type="InterPro" id="IPR002797">
    <property type="entry name" value="Polysacc_synth"/>
</dbReference>
<dbReference type="Pfam" id="PF01943">
    <property type="entry name" value="Polysacc_synt"/>
    <property type="match status" value="1"/>
</dbReference>
<dbReference type="PIRSF" id="PIRSF038958">
    <property type="entry name" value="PG_synth_SpoVB"/>
    <property type="match status" value="1"/>
</dbReference>
<feature type="transmembrane region" description="Helical" evidence="6">
    <location>
        <begin position="488"/>
        <end position="507"/>
    </location>
</feature>
<protein>
    <submittedName>
        <fullName evidence="7">Polysaccharide biosynthesis protein</fullName>
    </submittedName>
</protein>
<keyword evidence="8" id="KW-1185">Reference proteome</keyword>
<feature type="transmembrane region" description="Helical" evidence="6">
    <location>
        <begin position="91"/>
        <end position="114"/>
    </location>
</feature>
<dbReference type="InterPro" id="IPR024923">
    <property type="entry name" value="PG_synth_SpoVB"/>
</dbReference>
<keyword evidence="4 6" id="KW-1133">Transmembrane helix</keyword>
<dbReference type="PANTHER" id="PTHR30250">
    <property type="entry name" value="PST FAMILY PREDICTED COLANIC ACID TRANSPORTER"/>
    <property type="match status" value="1"/>
</dbReference>
<feature type="transmembrane region" description="Helical" evidence="6">
    <location>
        <begin position="368"/>
        <end position="389"/>
    </location>
</feature>
<accession>A0A845QLW4</accession>
<feature type="transmembrane region" description="Helical" evidence="6">
    <location>
        <begin position="296"/>
        <end position="314"/>
    </location>
</feature>
<reference evidence="7 8" key="1">
    <citation type="submission" date="2018-08" db="EMBL/GenBank/DDBJ databases">
        <title>Murine metabolic-syndrome-specific gut microbial biobank.</title>
        <authorList>
            <person name="Liu C."/>
        </authorList>
    </citation>
    <scope>NUCLEOTIDE SEQUENCE [LARGE SCALE GENOMIC DNA]</scope>
    <source>
        <strain evidence="7 8">28</strain>
    </source>
</reference>
<evidence type="ECO:0000256" key="1">
    <source>
        <dbReference type="ARBA" id="ARBA00004651"/>
    </source>
</evidence>
<gene>
    <name evidence="7" type="ORF">D0435_08485</name>
</gene>
<evidence type="ECO:0000256" key="5">
    <source>
        <dbReference type="ARBA" id="ARBA00023136"/>
    </source>
</evidence>
<dbReference type="InterPro" id="IPR050833">
    <property type="entry name" value="Poly_Biosynth_Transport"/>
</dbReference>
<feature type="transmembrane region" description="Helical" evidence="6">
    <location>
        <begin position="464"/>
        <end position="482"/>
    </location>
</feature>
<evidence type="ECO:0000256" key="3">
    <source>
        <dbReference type="ARBA" id="ARBA00022692"/>
    </source>
</evidence>
<feature type="transmembrane region" description="Helical" evidence="6">
    <location>
        <begin position="126"/>
        <end position="145"/>
    </location>
</feature>
<sequence length="532" mass="56992">MDGKRDFIRGAVILSISGILVKLLGAALRIPIANKLGEGMAYYNVAYTIYAIFLVLATAGIPVAVSRMVSERTAVGNRSGARKVFLTALKLMAVIGAAAFAICFFGADLIAFVIDIPGSQNSLRAIAPALCIVPLLAAFRGYFQGQQDMRPTAVSEVFEQVVRVAAGLGLGFYLYDEGLDIAAAGATFGAVAGAMAGMCVIGAIYWRRCRQFGKAPERLTGEAGLRSESTVEILKKIAWIAVPIVIGAEIMPLMSAIDTTLVVSRLKDTGWEASEALNLYNQYGAYCDTLISLPQTFTQAIAVSLVPSIAAFFWQGRKDKVQENIRISMRMTMLLACPCAVGLFVLAKPILLLLYFNQRENALQAVPTLQVMTIGVILLAIVQTTTGALQSVGKQMKPVRNMAVGAVLKTVLTYVLVGIPTIHVRGAALGTSGAYLIALILNLHEIKKETGVHFPFVQTFVKPMLAAMIMGLCAYGSYNIVFAWAGNALGVLCSILLSMAAYSVLVLRMKAVSPAELRALPGGEFLMRIFRV</sequence>
<dbReference type="AlphaFoldDB" id="A0A845QLW4"/>
<proteinExistence type="predicted"/>
<evidence type="ECO:0000256" key="2">
    <source>
        <dbReference type="ARBA" id="ARBA00022475"/>
    </source>
</evidence>
<dbReference type="CDD" id="cd13124">
    <property type="entry name" value="MATE_SpoVB_like"/>
    <property type="match status" value="1"/>
</dbReference>
<feature type="transmembrane region" description="Helical" evidence="6">
    <location>
        <begin position="7"/>
        <end position="27"/>
    </location>
</feature>
<evidence type="ECO:0000256" key="6">
    <source>
        <dbReference type="SAM" id="Phobius"/>
    </source>
</evidence>
<feature type="transmembrane region" description="Helical" evidence="6">
    <location>
        <begin position="157"/>
        <end position="175"/>
    </location>
</feature>
<keyword evidence="3 6" id="KW-0812">Transmembrane</keyword>
<dbReference type="RefSeq" id="WP_160201970.1">
    <property type="nucleotide sequence ID" value="NZ_QXWK01000014.1"/>
</dbReference>
<evidence type="ECO:0000256" key="4">
    <source>
        <dbReference type="ARBA" id="ARBA00022989"/>
    </source>
</evidence>
<keyword evidence="5 6" id="KW-0472">Membrane</keyword>
<dbReference type="PANTHER" id="PTHR30250:SF21">
    <property type="entry name" value="LIPID II FLIPPASE MURJ"/>
    <property type="match status" value="1"/>
</dbReference>
<comment type="caution">
    <text evidence="7">The sequence shown here is derived from an EMBL/GenBank/DDBJ whole genome shotgun (WGS) entry which is preliminary data.</text>
</comment>
<keyword evidence="2" id="KW-1003">Cell membrane</keyword>
<dbReference type="GO" id="GO:0005886">
    <property type="term" value="C:plasma membrane"/>
    <property type="evidence" value="ECO:0007669"/>
    <property type="project" value="UniProtKB-SubCell"/>
</dbReference>
<feature type="transmembrane region" description="Helical" evidence="6">
    <location>
        <begin position="181"/>
        <end position="206"/>
    </location>
</feature>
<comment type="subcellular location">
    <subcellularLocation>
        <location evidence="1">Cell membrane</location>
        <topology evidence="1">Multi-pass membrane protein</topology>
    </subcellularLocation>
</comment>
<evidence type="ECO:0000313" key="7">
    <source>
        <dbReference type="EMBL" id="NBH61687.1"/>
    </source>
</evidence>
<feature type="transmembrane region" description="Helical" evidence="6">
    <location>
        <begin position="47"/>
        <end position="70"/>
    </location>
</feature>
<name>A0A845QLW4_9FIRM</name>